<comment type="caution">
    <text evidence="7">The sequence shown here is derived from an EMBL/GenBank/DDBJ whole genome shotgun (WGS) entry which is preliminary data.</text>
</comment>
<dbReference type="PROSITE" id="PS51935">
    <property type="entry name" value="NLPC_P60"/>
    <property type="match status" value="1"/>
</dbReference>
<accession>A0A7X2LZW3</accession>
<protein>
    <recommendedName>
        <fullName evidence="6">NlpC/P60 domain-containing protein</fullName>
    </recommendedName>
</protein>
<dbReference type="Gene3D" id="3.90.1720.10">
    <property type="entry name" value="endopeptidase domain like (from Nostoc punctiforme)"/>
    <property type="match status" value="1"/>
</dbReference>
<evidence type="ECO:0000259" key="6">
    <source>
        <dbReference type="PROSITE" id="PS51935"/>
    </source>
</evidence>
<keyword evidence="8" id="KW-1185">Reference proteome</keyword>
<dbReference type="EMBL" id="WKKI01000012">
    <property type="protein sequence ID" value="MRX72154.1"/>
    <property type="molecule type" value="Genomic_DNA"/>
</dbReference>
<evidence type="ECO:0000313" key="8">
    <source>
        <dbReference type="Proteomes" id="UP000448867"/>
    </source>
</evidence>
<dbReference type="PANTHER" id="PTHR47053:SF1">
    <property type="entry name" value="MUREIN DD-ENDOPEPTIDASE MEPH-RELATED"/>
    <property type="match status" value="1"/>
</dbReference>
<dbReference type="PANTHER" id="PTHR47053">
    <property type="entry name" value="MUREIN DD-ENDOPEPTIDASE MEPH-RELATED"/>
    <property type="match status" value="1"/>
</dbReference>
<evidence type="ECO:0000256" key="4">
    <source>
        <dbReference type="ARBA" id="ARBA00022807"/>
    </source>
</evidence>
<feature type="signal peptide" evidence="5">
    <location>
        <begin position="1"/>
        <end position="26"/>
    </location>
</feature>
<dbReference type="InterPro" id="IPR038765">
    <property type="entry name" value="Papain-like_cys_pep_sf"/>
</dbReference>
<reference evidence="7 8" key="1">
    <citation type="submission" date="2019-11" db="EMBL/GenBank/DDBJ databases">
        <title>Bacillus lacus genome.</title>
        <authorList>
            <person name="Allen C.J."/>
            <person name="Newman J.D."/>
        </authorList>
    </citation>
    <scope>NUCLEOTIDE SEQUENCE [LARGE SCALE GENOMIC DNA]</scope>
    <source>
        <strain evidence="7 8">KCTC 33946</strain>
    </source>
</reference>
<evidence type="ECO:0000256" key="5">
    <source>
        <dbReference type="SAM" id="SignalP"/>
    </source>
</evidence>
<feature type="chain" id="PRO_5031330827" description="NlpC/P60 domain-containing protein" evidence="5">
    <location>
        <begin position="27"/>
        <end position="375"/>
    </location>
</feature>
<evidence type="ECO:0000256" key="1">
    <source>
        <dbReference type="ARBA" id="ARBA00007074"/>
    </source>
</evidence>
<dbReference type="GO" id="GO:0008234">
    <property type="term" value="F:cysteine-type peptidase activity"/>
    <property type="evidence" value="ECO:0007669"/>
    <property type="project" value="UniProtKB-KW"/>
</dbReference>
<dbReference type="Pfam" id="PF18058">
    <property type="entry name" value="SbsC_C"/>
    <property type="match status" value="1"/>
</dbReference>
<dbReference type="SUPFAM" id="SSF54001">
    <property type="entry name" value="Cysteine proteinases"/>
    <property type="match status" value="1"/>
</dbReference>
<dbReference type="InterPro" id="IPR041378">
    <property type="entry name" value="S-layer_SbsC_C"/>
</dbReference>
<comment type="similarity">
    <text evidence="1">Belongs to the peptidase C40 family.</text>
</comment>
<dbReference type="Proteomes" id="UP000448867">
    <property type="component" value="Unassembled WGS sequence"/>
</dbReference>
<keyword evidence="2" id="KW-0645">Protease</keyword>
<evidence type="ECO:0000256" key="3">
    <source>
        <dbReference type="ARBA" id="ARBA00022801"/>
    </source>
</evidence>
<gene>
    <name evidence="7" type="ORF">GJU40_08320</name>
</gene>
<name>A0A7X2LZW3_9BACI</name>
<dbReference type="InterPro" id="IPR000064">
    <property type="entry name" value="NLP_P60_dom"/>
</dbReference>
<dbReference type="GO" id="GO:0006508">
    <property type="term" value="P:proteolysis"/>
    <property type="evidence" value="ECO:0007669"/>
    <property type="project" value="UniProtKB-KW"/>
</dbReference>
<proteinExistence type="inferred from homology"/>
<dbReference type="RefSeq" id="WP_154307296.1">
    <property type="nucleotide sequence ID" value="NZ_WKKI01000012.1"/>
</dbReference>
<dbReference type="AlphaFoldDB" id="A0A7X2LZW3"/>
<keyword evidence="4" id="KW-0788">Thiol protease</keyword>
<keyword evidence="5" id="KW-0732">Signal</keyword>
<keyword evidence="3" id="KW-0378">Hydrolase</keyword>
<feature type="domain" description="NlpC/P60" evidence="6">
    <location>
        <begin position="29"/>
        <end position="151"/>
    </location>
</feature>
<evidence type="ECO:0000256" key="2">
    <source>
        <dbReference type="ARBA" id="ARBA00022670"/>
    </source>
</evidence>
<dbReference type="Pfam" id="PF00877">
    <property type="entry name" value="NLPC_P60"/>
    <property type="match status" value="1"/>
</dbReference>
<sequence length="375" mass="41700">MKRPIIALGVASSLLFGSFIPTVTQASSVSYENSLINISKQYIGVPYKWGGTTPSGFDCSGFIQYVFNKVGIQLPRTTGEMFSSSKMTSVSKKQVGDIVFFATTSKPTVSHAGIYIGNNQFIHASSSRGITISSLSESYWNSRYLGTKRHNAGGAVLAASSENLVQSSKELWSKYENRYSSVSNINGQDQNLLKEYNSIKSKITSSTPAEANEFLLRSARMIDSVKVGQELDSKLNSFRQQLINDQTMNPSTSALYDQFSDDIRKAESVVSRIYGPDNRKVFNDRFVTPAKIAKETVIYEVSIYRLLDRIEGFVNADNKQAAIEHFAMLERLEKRAASIKADGNALHSGQYQSLPKMNQQFETKKAELNTRINNM</sequence>
<organism evidence="7 8">
    <name type="scientific">Metabacillus lacus</name>
    <dbReference type="NCBI Taxonomy" id="1983721"/>
    <lineage>
        <taxon>Bacteria</taxon>
        <taxon>Bacillati</taxon>
        <taxon>Bacillota</taxon>
        <taxon>Bacilli</taxon>
        <taxon>Bacillales</taxon>
        <taxon>Bacillaceae</taxon>
        <taxon>Metabacillus</taxon>
    </lineage>
</organism>
<dbReference type="Gene3D" id="1.20.58.780">
    <property type="match status" value="1"/>
</dbReference>
<dbReference type="InterPro" id="IPR051202">
    <property type="entry name" value="Peptidase_C40"/>
</dbReference>
<dbReference type="OrthoDB" id="9813368at2"/>
<evidence type="ECO:0000313" key="7">
    <source>
        <dbReference type="EMBL" id="MRX72154.1"/>
    </source>
</evidence>